<dbReference type="OrthoDB" id="10251381at2759"/>
<dbReference type="InterPro" id="IPR036322">
    <property type="entry name" value="WD40_repeat_dom_sf"/>
</dbReference>
<dbReference type="Gene3D" id="2.130.10.10">
    <property type="entry name" value="YVTN repeat-like/Quinoprotein amine dehydrogenase"/>
    <property type="match status" value="1"/>
</dbReference>
<dbReference type="PANTHER" id="PTHR19846:SF0">
    <property type="entry name" value="PRE-MRNA PROCESSING FACTOR 4"/>
    <property type="match status" value="1"/>
</dbReference>
<dbReference type="GO" id="GO:0000398">
    <property type="term" value="P:mRNA splicing, via spliceosome"/>
    <property type="evidence" value="ECO:0007669"/>
    <property type="project" value="TreeGrafter"/>
</dbReference>
<dbReference type="GO" id="GO:0046540">
    <property type="term" value="C:U4/U6 x U5 tri-snRNP complex"/>
    <property type="evidence" value="ECO:0007669"/>
    <property type="project" value="TreeGrafter"/>
</dbReference>
<evidence type="ECO:0000313" key="1">
    <source>
        <dbReference type="EMBL" id="OMJ68112.1"/>
    </source>
</evidence>
<organism evidence="1 2">
    <name type="scientific">Stentor coeruleus</name>
    <dbReference type="NCBI Taxonomy" id="5963"/>
    <lineage>
        <taxon>Eukaryota</taxon>
        <taxon>Sar</taxon>
        <taxon>Alveolata</taxon>
        <taxon>Ciliophora</taxon>
        <taxon>Postciliodesmatophora</taxon>
        <taxon>Heterotrichea</taxon>
        <taxon>Heterotrichida</taxon>
        <taxon>Stentoridae</taxon>
        <taxon>Stentor</taxon>
    </lineage>
</organism>
<dbReference type="EMBL" id="MPUH01001383">
    <property type="protein sequence ID" value="OMJ68112.1"/>
    <property type="molecule type" value="Genomic_DNA"/>
</dbReference>
<proteinExistence type="predicted"/>
<dbReference type="SUPFAM" id="SSF50978">
    <property type="entry name" value="WD40 repeat-like"/>
    <property type="match status" value="1"/>
</dbReference>
<comment type="caution">
    <text evidence="1">The sequence shown here is derived from an EMBL/GenBank/DDBJ whole genome shotgun (WGS) entry which is preliminary data.</text>
</comment>
<sequence length="379" mass="42088">MEVEVTFKTSLGQEWTIDGSYSINTDSKREDLQDIILHILQKSAVLMFTLHNQPLTNTLQELLTSQNLSTEGKIELEFFIQIPPLKSSGQANSGDWISSIQNFSSSIFVSNYSGYIQKFSNMNLDREKMIFTGPLKSFNINNETKLICAISKKGLNSILDIDFNIIASGNTEHAEKCVWNPSGSKFAIGLYSGKITICEINDNDGVIIQGNKKQHVDTKGITYNIIETCHTDLVSGVFWPSFETLITTSFDHNVHQVDLEKASISSSILCPRSVQCSDFSSNMVFCGFENMLINAYDCRNSGKIFSTCASAWVRTLKIVGNAMSVGLENGQVYLYDLRAFKTPTHVLPAHEGKVMALDGDSEFLYTGGADGCIQRFTFT</sequence>
<dbReference type="Proteomes" id="UP000187209">
    <property type="component" value="Unassembled WGS sequence"/>
</dbReference>
<dbReference type="SMART" id="SM00320">
    <property type="entry name" value="WD40"/>
    <property type="match status" value="3"/>
</dbReference>
<gene>
    <name evidence="1" type="ORF">SteCoe_34533</name>
</gene>
<dbReference type="InterPro" id="IPR015943">
    <property type="entry name" value="WD40/YVTN_repeat-like_dom_sf"/>
</dbReference>
<dbReference type="GO" id="GO:0030621">
    <property type="term" value="F:U4 snRNA binding"/>
    <property type="evidence" value="ECO:0007669"/>
    <property type="project" value="TreeGrafter"/>
</dbReference>
<evidence type="ECO:0000313" key="2">
    <source>
        <dbReference type="Proteomes" id="UP000187209"/>
    </source>
</evidence>
<dbReference type="GO" id="GO:0017070">
    <property type="term" value="F:U6 snRNA binding"/>
    <property type="evidence" value="ECO:0007669"/>
    <property type="project" value="TreeGrafter"/>
</dbReference>
<name>A0A1R2AUH9_9CILI</name>
<dbReference type="PANTHER" id="PTHR19846">
    <property type="entry name" value="WD40 REPEAT PROTEIN"/>
    <property type="match status" value="1"/>
</dbReference>
<reference evidence="1 2" key="1">
    <citation type="submission" date="2016-11" db="EMBL/GenBank/DDBJ databases">
        <title>The macronuclear genome of Stentor coeruleus: a giant cell with tiny introns.</title>
        <authorList>
            <person name="Slabodnick M."/>
            <person name="Ruby J.G."/>
            <person name="Reiff S.B."/>
            <person name="Swart E.C."/>
            <person name="Gosai S."/>
            <person name="Prabakaran S."/>
            <person name="Witkowska E."/>
            <person name="Larue G.E."/>
            <person name="Fisher S."/>
            <person name="Freeman R.M."/>
            <person name="Gunawardena J."/>
            <person name="Chu W."/>
            <person name="Stover N.A."/>
            <person name="Gregory B.D."/>
            <person name="Nowacki M."/>
            <person name="Derisi J."/>
            <person name="Roy S.W."/>
            <person name="Marshall W.F."/>
            <person name="Sood P."/>
        </authorList>
    </citation>
    <scope>NUCLEOTIDE SEQUENCE [LARGE SCALE GENOMIC DNA]</scope>
    <source>
        <strain evidence="1">WM001</strain>
    </source>
</reference>
<accession>A0A1R2AUH9</accession>
<dbReference type="AlphaFoldDB" id="A0A1R2AUH9"/>
<evidence type="ECO:0008006" key="3">
    <source>
        <dbReference type="Google" id="ProtNLM"/>
    </source>
</evidence>
<keyword evidence="2" id="KW-1185">Reference proteome</keyword>
<dbReference type="InterPro" id="IPR001680">
    <property type="entry name" value="WD40_rpt"/>
</dbReference>
<protein>
    <recommendedName>
        <fullName evidence="3">NLE domain-containing protein</fullName>
    </recommendedName>
</protein>